<keyword evidence="1" id="KW-1133">Transmembrane helix</keyword>
<dbReference type="AlphaFoldDB" id="A0AAE3FSI5"/>
<feature type="transmembrane region" description="Helical" evidence="1">
    <location>
        <begin position="146"/>
        <end position="168"/>
    </location>
</feature>
<dbReference type="Proteomes" id="UP001202674">
    <property type="component" value="Unassembled WGS sequence"/>
</dbReference>
<evidence type="ECO:0000313" key="2">
    <source>
        <dbReference type="EMBL" id="MCL9814265.1"/>
    </source>
</evidence>
<comment type="caution">
    <text evidence="2">The sequence shown here is derived from an EMBL/GenBank/DDBJ whole genome shotgun (WGS) entry which is preliminary data.</text>
</comment>
<protein>
    <submittedName>
        <fullName evidence="2">Uncharacterized protein</fullName>
    </submittedName>
</protein>
<dbReference type="RefSeq" id="WP_250597184.1">
    <property type="nucleotide sequence ID" value="NZ_JAKRVY010000006.1"/>
</dbReference>
<dbReference type="EMBL" id="JAKRVY010000006">
    <property type="protein sequence ID" value="MCL9814265.1"/>
    <property type="molecule type" value="Genomic_DNA"/>
</dbReference>
<accession>A0AAE3FSI5</accession>
<keyword evidence="1" id="KW-0812">Transmembrane</keyword>
<organism evidence="2 3">
    <name type="scientific">Natranaeroarchaeum aerophilus</name>
    <dbReference type="NCBI Taxonomy" id="2917711"/>
    <lineage>
        <taxon>Archaea</taxon>
        <taxon>Methanobacteriati</taxon>
        <taxon>Methanobacteriota</taxon>
        <taxon>Stenosarchaea group</taxon>
        <taxon>Halobacteria</taxon>
        <taxon>Halobacteriales</taxon>
        <taxon>Natronoarchaeaceae</taxon>
        <taxon>Natranaeroarchaeum</taxon>
    </lineage>
</organism>
<name>A0AAE3FSI5_9EURY</name>
<feature type="transmembrane region" description="Helical" evidence="1">
    <location>
        <begin position="89"/>
        <end position="108"/>
    </location>
</feature>
<evidence type="ECO:0000256" key="1">
    <source>
        <dbReference type="SAM" id="Phobius"/>
    </source>
</evidence>
<keyword evidence="3" id="KW-1185">Reference proteome</keyword>
<evidence type="ECO:0000313" key="3">
    <source>
        <dbReference type="Proteomes" id="UP001202674"/>
    </source>
</evidence>
<sequence>MLRRARENGPALLVPLAWTFVTAVHLDLASEHALLIAHLVMATIIAGFTLLSWGEMAEGVLLLWRRVLLVGFAITLAGIVGFVVDSLAVLLFTASLIGWMIVPGIALVRTGRQVQVGPRVYVIGGGLSLAGAAVYAAGALVGGGVWLSVFGLTLVNIGQTAGIVNAVYRY</sequence>
<feature type="transmembrane region" description="Helical" evidence="1">
    <location>
        <begin position="120"/>
        <end position="140"/>
    </location>
</feature>
<feature type="transmembrane region" description="Helical" evidence="1">
    <location>
        <begin position="63"/>
        <end position="83"/>
    </location>
</feature>
<feature type="transmembrane region" description="Helical" evidence="1">
    <location>
        <begin position="33"/>
        <end position="51"/>
    </location>
</feature>
<reference evidence="2 3" key="1">
    <citation type="journal article" date="2022" name="Syst. Appl. Microbiol.">
        <title>Natronocalculus amylovorans gen. nov., sp. nov., and Natranaeroarchaeum aerophilus sp. nov., dominant culturable amylolytic natronoarchaea from hypersaline soda lakes in southwestern Siberia.</title>
        <authorList>
            <person name="Sorokin D.Y."/>
            <person name="Elcheninov A.G."/>
            <person name="Khizhniak T.V."/>
            <person name="Koenen M."/>
            <person name="Bale N.J."/>
            <person name="Damste J.S.S."/>
            <person name="Kublanov I.V."/>
        </authorList>
    </citation>
    <scope>NUCLEOTIDE SEQUENCE [LARGE SCALE GENOMIC DNA]</scope>
    <source>
        <strain evidence="2 3">AArc-St1-1</strain>
    </source>
</reference>
<proteinExistence type="predicted"/>
<gene>
    <name evidence="2" type="ORF">AArcSt11_11440</name>
</gene>
<keyword evidence="1" id="KW-0472">Membrane</keyword>